<dbReference type="GO" id="GO:0048311">
    <property type="term" value="P:mitochondrion distribution"/>
    <property type="evidence" value="ECO:0007669"/>
    <property type="project" value="TreeGrafter"/>
</dbReference>
<dbReference type="Proteomes" id="UP001497382">
    <property type="component" value="Unassembled WGS sequence"/>
</dbReference>
<keyword evidence="8" id="KW-1185">Reference proteome</keyword>
<feature type="compositionally biased region" description="Basic residues" evidence="5">
    <location>
        <begin position="715"/>
        <end position="724"/>
    </location>
</feature>
<evidence type="ECO:0000256" key="5">
    <source>
        <dbReference type="SAM" id="MobiDB-lite"/>
    </source>
</evidence>
<protein>
    <recommendedName>
        <fullName evidence="6">HAP1 N-terminal domain-containing protein</fullName>
    </recommendedName>
</protein>
<name>A0AAV1YQ28_9ARAC</name>
<feature type="region of interest" description="Disordered" evidence="5">
    <location>
        <begin position="715"/>
        <end position="738"/>
    </location>
</feature>
<dbReference type="Pfam" id="PF04849">
    <property type="entry name" value="HAP1_N"/>
    <property type="match status" value="1"/>
</dbReference>
<dbReference type="GO" id="GO:0017022">
    <property type="term" value="F:myosin binding"/>
    <property type="evidence" value="ECO:0007669"/>
    <property type="project" value="TreeGrafter"/>
</dbReference>
<feature type="region of interest" description="Disordered" evidence="5">
    <location>
        <begin position="785"/>
        <end position="818"/>
    </location>
</feature>
<reference evidence="7 8" key="1">
    <citation type="submission" date="2024-04" db="EMBL/GenBank/DDBJ databases">
        <authorList>
            <person name="Rising A."/>
            <person name="Reimegard J."/>
            <person name="Sonavane S."/>
            <person name="Akerstrom W."/>
            <person name="Nylinder S."/>
            <person name="Hedman E."/>
            <person name="Kallberg Y."/>
        </authorList>
    </citation>
    <scope>NUCLEOTIDE SEQUENCE [LARGE SCALE GENOMIC DNA]</scope>
</reference>
<dbReference type="GO" id="GO:0031410">
    <property type="term" value="C:cytoplasmic vesicle"/>
    <property type="evidence" value="ECO:0007669"/>
    <property type="project" value="TreeGrafter"/>
</dbReference>
<evidence type="ECO:0000256" key="2">
    <source>
        <dbReference type="ARBA" id="ARBA00023054"/>
    </source>
</evidence>
<evidence type="ECO:0000256" key="1">
    <source>
        <dbReference type="ARBA" id="ARBA00004173"/>
    </source>
</evidence>
<dbReference type="PANTHER" id="PTHR15751:SF12">
    <property type="entry name" value="TRAFFICKING KINESIN-BINDING PROTEIN MILT"/>
    <property type="match status" value="1"/>
</dbReference>
<dbReference type="PANTHER" id="PTHR15751">
    <property type="entry name" value="TRAFFICKING KINESIN-BINDING PROTEIN"/>
    <property type="match status" value="1"/>
</dbReference>
<evidence type="ECO:0000256" key="3">
    <source>
        <dbReference type="ARBA" id="ARBA00023128"/>
    </source>
</evidence>
<feature type="compositionally biased region" description="Low complexity" evidence="5">
    <location>
        <begin position="668"/>
        <end position="677"/>
    </location>
</feature>
<evidence type="ECO:0000313" key="7">
    <source>
        <dbReference type="EMBL" id="CAL1261019.1"/>
    </source>
</evidence>
<organism evidence="7 8">
    <name type="scientific">Larinioides sclopetarius</name>
    <dbReference type="NCBI Taxonomy" id="280406"/>
    <lineage>
        <taxon>Eukaryota</taxon>
        <taxon>Metazoa</taxon>
        <taxon>Ecdysozoa</taxon>
        <taxon>Arthropoda</taxon>
        <taxon>Chelicerata</taxon>
        <taxon>Arachnida</taxon>
        <taxon>Araneae</taxon>
        <taxon>Araneomorphae</taxon>
        <taxon>Entelegynae</taxon>
        <taxon>Araneoidea</taxon>
        <taxon>Araneidae</taxon>
        <taxon>Larinioides</taxon>
    </lineage>
</organism>
<dbReference type="GO" id="GO:0005739">
    <property type="term" value="C:mitochondrion"/>
    <property type="evidence" value="ECO:0007669"/>
    <property type="project" value="UniProtKB-SubCell"/>
</dbReference>
<comment type="caution">
    <text evidence="7">The sequence shown here is derived from an EMBL/GenBank/DDBJ whole genome shotgun (WGS) entry which is preliminary data.</text>
</comment>
<evidence type="ECO:0000313" key="8">
    <source>
        <dbReference type="Proteomes" id="UP001497382"/>
    </source>
</evidence>
<feature type="compositionally biased region" description="Pro residues" evidence="5">
    <location>
        <begin position="678"/>
        <end position="693"/>
    </location>
</feature>
<dbReference type="GO" id="GO:0006605">
    <property type="term" value="P:protein targeting"/>
    <property type="evidence" value="ECO:0007669"/>
    <property type="project" value="TreeGrafter"/>
</dbReference>
<keyword evidence="3" id="KW-0496">Mitochondrion</keyword>
<feature type="domain" description="HAP1 N-terminal" evidence="6">
    <location>
        <begin position="34"/>
        <end position="335"/>
    </location>
</feature>
<dbReference type="AlphaFoldDB" id="A0AAV1YQ28"/>
<feature type="coiled-coil region" evidence="4">
    <location>
        <begin position="102"/>
        <end position="157"/>
    </location>
</feature>
<feature type="compositionally biased region" description="Polar residues" evidence="5">
    <location>
        <begin position="797"/>
        <end position="818"/>
    </location>
</feature>
<dbReference type="SMART" id="SM01424">
    <property type="entry name" value="HAP1_N"/>
    <property type="match status" value="1"/>
</dbReference>
<evidence type="ECO:0000256" key="4">
    <source>
        <dbReference type="SAM" id="Coils"/>
    </source>
</evidence>
<evidence type="ECO:0000259" key="6">
    <source>
        <dbReference type="SMART" id="SM01424"/>
    </source>
</evidence>
<proteinExistence type="predicted"/>
<dbReference type="GO" id="GO:0047496">
    <property type="term" value="P:vesicle transport along microtubule"/>
    <property type="evidence" value="ECO:0007669"/>
    <property type="project" value="TreeGrafter"/>
</dbReference>
<comment type="subcellular location">
    <subcellularLocation>
        <location evidence="1">Mitochondrion</location>
    </subcellularLocation>
</comment>
<sequence>MTEQPVAQFSNSSTLTDICCRADNAEVELVSLLEEHIPHYKLRADTLTEFCGYENEDWYIQTPVLSPDTDIPLSPEVVEETLKYFVLCADRLSQMTKTYNDIDAVTRLLEEKERDLELAARIGQSLLDQNKDLRSRNDLLEQELSTSNETIIQLKHDLSVKNGLLQIYTQDLDTDSESGSPSKERGFSVSWDTLNKKISYLQEENNQLRTEAVSRTYDIEEEEKKEMQLISDCVRQLTEANKQLTVLQEEVGRKSEDSIRQQEEITQLLSQIVDLQRKLRDVTADNECLSSKLEIAEECQHELSEELIDMKEKYGELMAAFQELQAEAKQAQRNKLPSANTWQNFGMYSPYINPDSLANELEQSLGGRDSDGYSSDERPCHSRKVFNTVRYANHGLPVRNRFSSSRSHYTMSGSGGRPSLTSTCFSSLSQLSSLSSGFNDLASDSESAYAESYSTDDENPDTFVDDKTERMRPNKLDVGLHSFSSGFGTATDLQTELGKGGGDCWSRKSLYGRTIRRYQFPEKLQIIKPLEGSQTLHHWQRLATPHLGGIFENRPGVKIRGETKLQDFDEKVSLGDFEEDDDDFSNPGKSFMDTSSVYTFTTSALKPGEMTNVTPSYPHVQLSTRITSIPPSTLNSPQQKGCGYSLTGQSLAKLLQDRGIHAMVPSALSSSVKSVSPTPTPAPSPEGSPPSTPLPFTAVRIPDLVGSASIAKGYHLFRKPRRSRSQPPPKRSAREASAGLNLDLMESIQGIGLKTLIPTSECSITKRTVSTETLTSDSSAVTITSRLEAPTKRQDSSKTVTFPASSSGQEEVSRKTVSPETLLDKPWGYVPPSVSIVKSPAAIGLTPTVAPPLSRMPNPVLQLNSLRSIRPNCPDVGTVGTLRTLRKGGYI</sequence>
<gene>
    <name evidence="7" type="ORF">LARSCL_LOCUS163</name>
</gene>
<accession>A0AAV1YQ28</accession>
<feature type="coiled-coil region" evidence="4">
    <location>
        <begin position="230"/>
        <end position="334"/>
    </location>
</feature>
<dbReference type="InterPro" id="IPR051946">
    <property type="entry name" value="Intracell_Traff-Reg"/>
</dbReference>
<dbReference type="InterPro" id="IPR006933">
    <property type="entry name" value="HAP1_N"/>
</dbReference>
<feature type="region of interest" description="Disordered" evidence="5">
    <location>
        <begin position="668"/>
        <end position="697"/>
    </location>
</feature>
<keyword evidence="2 4" id="KW-0175">Coiled coil</keyword>
<dbReference type="EMBL" id="CAXIEN010000001">
    <property type="protein sequence ID" value="CAL1261019.1"/>
    <property type="molecule type" value="Genomic_DNA"/>
</dbReference>